<feature type="transmembrane region" description="Helical" evidence="2">
    <location>
        <begin position="16"/>
        <end position="37"/>
    </location>
</feature>
<dbReference type="AlphaFoldDB" id="A0A1F7IKR6"/>
<feature type="coiled-coil region" evidence="1">
    <location>
        <begin position="40"/>
        <end position="74"/>
    </location>
</feature>
<evidence type="ECO:0000256" key="2">
    <source>
        <dbReference type="SAM" id="Phobius"/>
    </source>
</evidence>
<name>A0A1F7IKR6_9BACT</name>
<dbReference type="Proteomes" id="UP000178040">
    <property type="component" value="Unassembled WGS sequence"/>
</dbReference>
<accession>A0A1F7IKR6</accession>
<evidence type="ECO:0000313" key="3">
    <source>
        <dbReference type="EMBL" id="OGK43952.1"/>
    </source>
</evidence>
<comment type="caution">
    <text evidence="3">The sequence shown here is derived from an EMBL/GenBank/DDBJ whole genome shotgun (WGS) entry which is preliminary data.</text>
</comment>
<keyword evidence="2" id="KW-1133">Transmembrane helix</keyword>
<reference evidence="3 4" key="1">
    <citation type="journal article" date="2016" name="Nat. Commun.">
        <title>Thousands of microbial genomes shed light on interconnected biogeochemical processes in an aquifer system.</title>
        <authorList>
            <person name="Anantharaman K."/>
            <person name="Brown C.T."/>
            <person name="Hug L.A."/>
            <person name="Sharon I."/>
            <person name="Castelle C.J."/>
            <person name="Probst A.J."/>
            <person name="Thomas B.C."/>
            <person name="Singh A."/>
            <person name="Wilkins M.J."/>
            <person name="Karaoz U."/>
            <person name="Brodie E.L."/>
            <person name="Williams K.H."/>
            <person name="Hubbard S.S."/>
            <person name="Banfield J.F."/>
        </authorList>
    </citation>
    <scope>NUCLEOTIDE SEQUENCE [LARGE SCALE GENOMIC DNA]</scope>
</reference>
<keyword evidence="1" id="KW-0175">Coiled coil</keyword>
<protein>
    <submittedName>
        <fullName evidence="3">Uncharacterized protein</fullName>
    </submittedName>
</protein>
<dbReference type="EMBL" id="MGAI01000035">
    <property type="protein sequence ID" value="OGK43952.1"/>
    <property type="molecule type" value="Genomic_DNA"/>
</dbReference>
<organism evidence="3 4">
    <name type="scientific">Candidatus Roizmanbacteria bacterium RIFCSPLOWO2_01_FULL_37_16</name>
    <dbReference type="NCBI Taxonomy" id="1802058"/>
    <lineage>
        <taxon>Bacteria</taxon>
        <taxon>Candidatus Roizmaniibacteriota</taxon>
    </lineage>
</organism>
<proteinExistence type="predicted"/>
<evidence type="ECO:0000313" key="4">
    <source>
        <dbReference type="Proteomes" id="UP000178040"/>
    </source>
</evidence>
<sequence>MRKIDYSIKRTFRENVIYIIAFFILNFILISSGYFFFKQYQENNRKIESLQTEFKDLENKKRILEFKNEFIENEVDLDKFNLILSQLIPNEEDYFSIIASLENLSAISNFSIVSYSIPLDRSLEEKLAIVIAGRGDTNSFMEFLNSHKLAGGRLITIDRIELIDSADVEAKIYLNVYRGKGSKIDTFRSLTTQDKQLLEEILEKVQIEFKSEEIDNIDYPTKSNPF</sequence>
<evidence type="ECO:0000256" key="1">
    <source>
        <dbReference type="SAM" id="Coils"/>
    </source>
</evidence>
<keyword evidence="2" id="KW-0812">Transmembrane</keyword>
<keyword evidence="2" id="KW-0472">Membrane</keyword>
<gene>
    <name evidence="3" type="ORF">A3B40_04065</name>
</gene>